<proteinExistence type="predicted"/>
<feature type="transmembrane region" description="Helical" evidence="8">
    <location>
        <begin position="234"/>
        <end position="255"/>
    </location>
</feature>
<evidence type="ECO:0000256" key="3">
    <source>
        <dbReference type="ARBA" id="ARBA00022692"/>
    </source>
</evidence>
<dbReference type="PANTHER" id="PTHR47019">
    <property type="entry name" value="LIPID II FLIPPASE MURJ"/>
    <property type="match status" value="1"/>
</dbReference>
<evidence type="ECO:0000313" key="9">
    <source>
        <dbReference type="EMBL" id="MBD7958485.1"/>
    </source>
</evidence>
<dbReference type="Pfam" id="PF03023">
    <property type="entry name" value="MurJ"/>
    <property type="match status" value="1"/>
</dbReference>
<evidence type="ECO:0000313" key="10">
    <source>
        <dbReference type="Proteomes" id="UP000648352"/>
    </source>
</evidence>
<feature type="transmembrane region" description="Helical" evidence="8">
    <location>
        <begin position="449"/>
        <end position="474"/>
    </location>
</feature>
<sequence>MSIGRASVMIGAGTLVSRVTGLLRSIVLVTAIGTAMAGDAFVVANQLPNAIFLIVSMGILTGVIVPQIVAAGRSEDGGEAFISKLITLGAVVLLVITAIAVACAPLLVSLYGGGFSPEQHALATVFAYWCLPQIFFYGLYALLGETLNARRVFGPYTWTPVVNNVVSIIGFGAFIVLYGTQSSIAGWDATMIALIAGTATLGIVLQAALLLVFWRRTGLHLRPDFHWRGMGLGVIGRLASWTFLMVLVAQLSAIVQSNVLSDASDAGAAANMVTGNANLIFMLPYSIIVLSIGIPYFTQLSEHAADGRIDDMRRDIDTSIRSIGVLIVGATAALAAAAVPVSRIFTNDAATAVEGALVLGGYLVGLIPIAVLFTIQRSFYALGDTRTPFVFSLVQAVIVAVTALLASTLPAGLTAAGVALGQSIALTVALVIAAVMLRRKIGGLGAGRWLPAIGRFVLAALPAGAAGWLVFFAVGAQDSWMVADKLQGAVGTMLIGAIVAAIYVGMLALLRAPELQVALGLVRRVLPGKR</sequence>
<dbReference type="InterPro" id="IPR051050">
    <property type="entry name" value="Lipid_II_flippase_MurJ/MviN"/>
</dbReference>
<feature type="transmembrane region" description="Helical" evidence="8">
    <location>
        <begin position="486"/>
        <end position="510"/>
    </location>
</feature>
<evidence type="ECO:0000256" key="2">
    <source>
        <dbReference type="ARBA" id="ARBA00022475"/>
    </source>
</evidence>
<keyword evidence="7 8" id="KW-0472">Membrane</keyword>
<dbReference type="NCBIfam" id="TIGR01695">
    <property type="entry name" value="murJ_mviN"/>
    <property type="match status" value="1"/>
</dbReference>
<dbReference type="EMBL" id="JACSQP010000008">
    <property type="protein sequence ID" value="MBD7958485.1"/>
    <property type="molecule type" value="Genomic_DNA"/>
</dbReference>
<name>A0ABR8S4V6_9MICO</name>
<evidence type="ECO:0000256" key="6">
    <source>
        <dbReference type="ARBA" id="ARBA00022989"/>
    </source>
</evidence>
<evidence type="ECO:0000256" key="8">
    <source>
        <dbReference type="SAM" id="Phobius"/>
    </source>
</evidence>
<dbReference type="PANTHER" id="PTHR47019:SF1">
    <property type="entry name" value="LIPID II FLIPPASE MURJ"/>
    <property type="match status" value="1"/>
</dbReference>
<keyword evidence="4" id="KW-0133">Cell shape</keyword>
<keyword evidence="5" id="KW-0573">Peptidoglycan synthesis</keyword>
<feature type="transmembrane region" description="Helical" evidence="8">
    <location>
        <begin position="415"/>
        <end position="437"/>
    </location>
</feature>
<keyword evidence="10" id="KW-1185">Reference proteome</keyword>
<feature type="transmembrane region" description="Helical" evidence="8">
    <location>
        <begin position="155"/>
        <end position="179"/>
    </location>
</feature>
<dbReference type="PRINTS" id="PR01806">
    <property type="entry name" value="VIRFACTRMVIN"/>
</dbReference>
<protein>
    <submittedName>
        <fullName evidence="9">Murein biosynthesis integral membrane protein MurJ</fullName>
    </submittedName>
</protein>
<evidence type="ECO:0000256" key="7">
    <source>
        <dbReference type="ARBA" id="ARBA00023136"/>
    </source>
</evidence>
<evidence type="ECO:0000256" key="1">
    <source>
        <dbReference type="ARBA" id="ARBA00004651"/>
    </source>
</evidence>
<feature type="transmembrane region" description="Helical" evidence="8">
    <location>
        <begin position="387"/>
        <end position="409"/>
    </location>
</feature>
<feature type="transmembrane region" description="Helical" evidence="8">
    <location>
        <begin position="319"/>
        <end position="345"/>
    </location>
</feature>
<comment type="subcellular location">
    <subcellularLocation>
        <location evidence="1">Cell membrane</location>
        <topology evidence="1">Multi-pass membrane protein</topology>
    </subcellularLocation>
</comment>
<accession>A0ABR8S4V6</accession>
<feature type="transmembrane region" description="Helical" evidence="8">
    <location>
        <begin position="357"/>
        <end position="375"/>
    </location>
</feature>
<keyword evidence="3 8" id="KW-0812">Transmembrane</keyword>
<organism evidence="9 10">
    <name type="scientific">Microbacterium pullorum</name>
    <dbReference type="NCBI Taxonomy" id="2762236"/>
    <lineage>
        <taxon>Bacteria</taxon>
        <taxon>Bacillati</taxon>
        <taxon>Actinomycetota</taxon>
        <taxon>Actinomycetes</taxon>
        <taxon>Micrococcales</taxon>
        <taxon>Microbacteriaceae</taxon>
        <taxon>Microbacterium</taxon>
    </lineage>
</organism>
<gene>
    <name evidence="9" type="primary">murJ</name>
    <name evidence="9" type="ORF">H9651_12620</name>
</gene>
<dbReference type="Proteomes" id="UP000648352">
    <property type="component" value="Unassembled WGS sequence"/>
</dbReference>
<keyword evidence="6 8" id="KW-1133">Transmembrane helix</keyword>
<keyword evidence="2" id="KW-1003">Cell membrane</keyword>
<feature type="transmembrane region" description="Helical" evidence="8">
    <location>
        <begin position="275"/>
        <end position="298"/>
    </location>
</feature>
<feature type="transmembrane region" description="Helical" evidence="8">
    <location>
        <begin position="85"/>
        <end position="108"/>
    </location>
</feature>
<dbReference type="CDD" id="cd13123">
    <property type="entry name" value="MATE_MurJ_like"/>
    <property type="match status" value="1"/>
</dbReference>
<feature type="transmembrane region" description="Helical" evidence="8">
    <location>
        <begin position="21"/>
        <end position="44"/>
    </location>
</feature>
<dbReference type="RefSeq" id="WP_191719680.1">
    <property type="nucleotide sequence ID" value="NZ_JACSQP010000008.1"/>
</dbReference>
<evidence type="ECO:0000256" key="4">
    <source>
        <dbReference type="ARBA" id="ARBA00022960"/>
    </source>
</evidence>
<reference evidence="9 10" key="1">
    <citation type="submission" date="2020-08" db="EMBL/GenBank/DDBJ databases">
        <title>A Genomic Blueprint of the Chicken Gut Microbiome.</title>
        <authorList>
            <person name="Gilroy R."/>
            <person name="Ravi A."/>
            <person name="Getino M."/>
            <person name="Pursley I."/>
            <person name="Horton D.L."/>
            <person name="Alikhan N.-F."/>
            <person name="Baker D."/>
            <person name="Gharbi K."/>
            <person name="Hall N."/>
            <person name="Watson M."/>
            <person name="Adriaenssens E.M."/>
            <person name="Foster-Nyarko E."/>
            <person name="Jarju S."/>
            <person name="Secka A."/>
            <person name="Antonio M."/>
            <person name="Oren A."/>
            <person name="Chaudhuri R."/>
            <person name="La Ragione R.M."/>
            <person name="Hildebrand F."/>
            <person name="Pallen M.J."/>
        </authorList>
    </citation>
    <scope>NUCLEOTIDE SEQUENCE [LARGE SCALE GENOMIC DNA]</scope>
    <source>
        <strain evidence="9 10">Sa4CUA7</strain>
    </source>
</reference>
<feature type="transmembrane region" description="Helical" evidence="8">
    <location>
        <begin position="191"/>
        <end position="214"/>
    </location>
</feature>
<feature type="transmembrane region" description="Helical" evidence="8">
    <location>
        <begin position="120"/>
        <end position="143"/>
    </location>
</feature>
<comment type="caution">
    <text evidence="9">The sequence shown here is derived from an EMBL/GenBank/DDBJ whole genome shotgun (WGS) entry which is preliminary data.</text>
</comment>
<feature type="transmembrane region" description="Helical" evidence="8">
    <location>
        <begin position="50"/>
        <end position="73"/>
    </location>
</feature>
<dbReference type="InterPro" id="IPR004268">
    <property type="entry name" value="MurJ"/>
</dbReference>
<evidence type="ECO:0000256" key="5">
    <source>
        <dbReference type="ARBA" id="ARBA00022984"/>
    </source>
</evidence>